<dbReference type="EMBL" id="JAWDJX010000052">
    <property type="protein sequence ID" value="KAK3048114.1"/>
    <property type="molecule type" value="Genomic_DNA"/>
</dbReference>
<accession>A0AAJ0D7I4</accession>
<name>A0AAJ0D7I4_9PEZI</name>
<feature type="region of interest" description="Disordered" evidence="1">
    <location>
        <begin position="277"/>
        <end position="304"/>
    </location>
</feature>
<proteinExistence type="predicted"/>
<organism evidence="2 3">
    <name type="scientific">Extremus antarcticus</name>
    <dbReference type="NCBI Taxonomy" id="702011"/>
    <lineage>
        <taxon>Eukaryota</taxon>
        <taxon>Fungi</taxon>
        <taxon>Dikarya</taxon>
        <taxon>Ascomycota</taxon>
        <taxon>Pezizomycotina</taxon>
        <taxon>Dothideomycetes</taxon>
        <taxon>Dothideomycetidae</taxon>
        <taxon>Mycosphaerellales</taxon>
        <taxon>Extremaceae</taxon>
        <taxon>Extremus</taxon>
    </lineage>
</organism>
<dbReference type="AlphaFoldDB" id="A0AAJ0D7I4"/>
<gene>
    <name evidence="2" type="ORF">LTR09_010453</name>
</gene>
<feature type="compositionally biased region" description="Basic and acidic residues" evidence="1">
    <location>
        <begin position="277"/>
        <end position="293"/>
    </location>
</feature>
<keyword evidence="3" id="KW-1185">Reference proteome</keyword>
<comment type="caution">
    <text evidence="2">The sequence shown here is derived from an EMBL/GenBank/DDBJ whole genome shotgun (WGS) entry which is preliminary data.</text>
</comment>
<sequence>MPDTKSQSPLPSDAYPPLSIAVLTWQVASHSIISIPTIQSLQEHSTQVDLINCLIQICTKLCEGRGAWLSNDWLRKCSFVHDNHQCLNNTPKQALAILVVETLKDANELHRVRLETIASTALAQEGTTSRASADINKMANEEQLTDKQAAEAQAAEKRAAIPSLTYLIHKLKNEKTIQIPSATHLQQTSSKHVLVSTLSELHTHLQDSAIDYDSIDDFCEGCKIELWNTAEWRQKWSTRFEDPESLETMPEDVLAILPVAMLQDANEANGAFEMHREDTASRNPGHTKEEGRSARGKGWKCCMM</sequence>
<evidence type="ECO:0000256" key="1">
    <source>
        <dbReference type="SAM" id="MobiDB-lite"/>
    </source>
</evidence>
<reference evidence="2" key="1">
    <citation type="submission" date="2023-04" db="EMBL/GenBank/DDBJ databases">
        <title>Black Yeasts Isolated from many extreme environments.</title>
        <authorList>
            <person name="Coleine C."/>
            <person name="Stajich J.E."/>
            <person name="Selbmann L."/>
        </authorList>
    </citation>
    <scope>NUCLEOTIDE SEQUENCE</scope>
    <source>
        <strain evidence="2">CCFEE 5312</strain>
    </source>
</reference>
<dbReference type="Proteomes" id="UP001271007">
    <property type="component" value="Unassembled WGS sequence"/>
</dbReference>
<evidence type="ECO:0000313" key="2">
    <source>
        <dbReference type="EMBL" id="KAK3048114.1"/>
    </source>
</evidence>
<protein>
    <submittedName>
        <fullName evidence="2">Uncharacterized protein</fullName>
    </submittedName>
</protein>
<evidence type="ECO:0000313" key="3">
    <source>
        <dbReference type="Proteomes" id="UP001271007"/>
    </source>
</evidence>